<gene>
    <name evidence="2" type="ORF">I8748_12025</name>
</gene>
<dbReference type="Proteomes" id="UP000632766">
    <property type="component" value="Unassembled WGS sequence"/>
</dbReference>
<reference evidence="2 3" key="1">
    <citation type="journal article" date="2021" name="Int. J. Syst. Evol. Microbiol.">
        <title>Amazonocrinis nigriterrae gen. nov., sp. nov., Atlanticothrix silvestris gen. nov., sp. nov. and Dendronalium phyllosphericum gen. nov., sp. nov., nostocacean cyanobacteria from Brazilian environments.</title>
        <authorList>
            <person name="Alvarenga D.O."/>
            <person name="Andreote A.P.D."/>
            <person name="Branco L.H.Z."/>
            <person name="Delbaje E."/>
            <person name="Cruz R.B."/>
            <person name="Varani A.M."/>
            <person name="Fiore M.F."/>
        </authorList>
    </citation>
    <scope>NUCLEOTIDE SEQUENCE [LARGE SCALE GENOMIC DNA]</scope>
    <source>
        <strain evidence="2 3">CENA67</strain>
    </source>
</reference>
<proteinExistence type="predicted"/>
<evidence type="ECO:0000313" key="2">
    <source>
        <dbReference type="EMBL" id="MBH8562899.1"/>
    </source>
</evidence>
<feature type="compositionally biased region" description="Polar residues" evidence="1">
    <location>
        <begin position="76"/>
        <end position="85"/>
    </location>
</feature>
<protein>
    <submittedName>
        <fullName evidence="2">Uncharacterized protein</fullName>
    </submittedName>
</protein>
<accession>A0A8J7HUP3</accession>
<dbReference type="RefSeq" id="WP_198124800.1">
    <property type="nucleotide sequence ID" value="NZ_JAECZC010000017.1"/>
</dbReference>
<sequence>MTKSSRLEVDNLIFRVVYTYKKESKFTRVYEKSLFKKILNPKVLTSCFLSMFLSMGQTALAGYQPPKDQKPPAGHSDSSGVRGTCKTNSERSLVMLASVANIEKTNSFGWFVTNHQPVAIQFQLYKFDISATNNPFVETNTHPEAGIDYIAHHEVVLPTSKQTIDRVLASFLTNLAKLENHDKASI</sequence>
<dbReference type="AlphaFoldDB" id="A0A8J7HUP3"/>
<evidence type="ECO:0000256" key="1">
    <source>
        <dbReference type="SAM" id="MobiDB-lite"/>
    </source>
</evidence>
<keyword evidence="3" id="KW-1185">Reference proteome</keyword>
<dbReference type="EMBL" id="JAECZC010000017">
    <property type="protein sequence ID" value="MBH8562899.1"/>
    <property type="molecule type" value="Genomic_DNA"/>
</dbReference>
<comment type="caution">
    <text evidence="2">The sequence shown here is derived from an EMBL/GenBank/DDBJ whole genome shotgun (WGS) entry which is preliminary data.</text>
</comment>
<name>A0A8J7HUP3_9NOST</name>
<organism evidence="2 3">
    <name type="scientific">Amazonocrinis nigriterrae CENA67</name>
    <dbReference type="NCBI Taxonomy" id="2794033"/>
    <lineage>
        <taxon>Bacteria</taxon>
        <taxon>Bacillati</taxon>
        <taxon>Cyanobacteriota</taxon>
        <taxon>Cyanophyceae</taxon>
        <taxon>Nostocales</taxon>
        <taxon>Nostocaceae</taxon>
        <taxon>Amazonocrinis</taxon>
        <taxon>Amazonocrinis nigriterrae</taxon>
    </lineage>
</organism>
<evidence type="ECO:0000313" key="3">
    <source>
        <dbReference type="Proteomes" id="UP000632766"/>
    </source>
</evidence>
<feature type="region of interest" description="Disordered" evidence="1">
    <location>
        <begin position="63"/>
        <end position="85"/>
    </location>
</feature>